<keyword evidence="3" id="KW-1185">Reference proteome</keyword>
<reference evidence="2 3" key="1">
    <citation type="submission" date="2013-10" db="EMBL/GenBank/DDBJ databases">
        <title>The Genome Sequence of Acinetobacter brisouii CIP 110357.</title>
        <authorList>
            <consortium name="The Broad Institute Genomics Platform"/>
            <consortium name="The Broad Institute Genome Sequencing Center for Infectious Disease"/>
            <person name="Cerqueira G."/>
            <person name="Feldgarden M."/>
            <person name="Courvalin P."/>
            <person name="Grillot-Courvalin C."/>
            <person name="Clermont D."/>
            <person name="Rocha E."/>
            <person name="Yoon E.-J."/>
            <person name="Nemec A."/>
            <person name="Young S.K."/>
            <person name="Zeng Q."/>
            <person name="Gargeya S."/>
            <person name="Fitzgerald M."/>
            <person name="Abouelleil A."/>
            <person name="Alvarado L."/>
            <person name="Berlin A.M."/>
            <person name="Chapman S.B."/>
            <person name="Gainer-Dewar J."/>
            <person name="Goldberg J."/>
            <person name="Gnerre S."/>
            <person name="Griggs A."/>
            <person name="Gujja S."/>
            <person name="Hansen M."/>
            <person name="Howarth C."/>
            <person name="Imamovic A."/>
            <person name="Ireland A."/>
            <person name="Larimer J."/>
            <person name="McCowan C."/>
            <person name="Murphy C."/>
            <person name="Pearson M."/>
            <person name="Poon T.W."/>
            <person name="Priest M."/>
            <person name="Roberts A."/>
            <person name="Saif S."/>
            <person name="Shea T."/>
            <person name="Sykes S."/>
            <person name="Wortman J."/>
            <person name="Nusbaum C."/>
            <person name="Birren B."/>
        </authorList>
    </citation>
    <scope>NUCLEOTIDE SEQUENCE [LARGE SCALE GENOMIC DNA]</scope>
    <source>
        <strain evidence="2 3">CIP 110357</strain>
    </source>
</reference>
<dbReference type="InterPro" id="IPR015797">
    <property type="entry name" value="NUDIX_hydrolase-like_dom_sf"/>
</dbReference>
<evidence type="ECO:0000259" key="1">
    <source>
        <dbReference type="Pfam" id="PF21906"/>
    </source>
</evidence>
<dbReference type="PATRIC" id="fig|1341683.3.peg.2017"/>
<dbReference type="InterPro" id="IPR054105">
    <property type="entry name" value="WHD_NrtR"/>
</dbReference>
<organism evidence="2 3">
    <name type="scientific">Acinetobacter brisouii CIP 110357</name>
    <dbReference type="NCBI Taxonomy" id="1341683"/>
    <lineage>
        <taxon>Bacteria</taxon>
        <taxon>Pseudomonadati</taxon>
        <taxon>Pseudomonadota</taxon>
        <taxon>Gammaproteobacteria</taxon>
        <taxon>Moraxellales</taxon>
        <taxon>Moraxellaceae</taxon>
        <taxon>Acinetobacter</taxon>
    </lineage>
</organism>
<dbReference type="EMBL" id="AYEU01000006">
    <property type="protein sequence ID" value="ESK51515.1"/>
    <property type="molecule type" value="Genomic_DNA"/>
</dbReference>
<dbReference type="InterPro" id="IPR011213">
    <property type="entry name" value="NMN_biosyn"/>
</dbReference>
<protein>
    <recommendedName>
        <fullName evidence="1">NrtR DNA-binding winged helix domain-containing protein</fullName>
    </recommendedName>
</protein>
<dbReference type="InterPro" id="IPR036390">
    <property type="entry name" value="WH_DNA-bd_sf"/>
</dbReference>
<dbReference type="STRING" id="396323.VH98_06450"/>
<gene>
    <name evidence="2" type="ORF">P255_02030</name>
</gene>
<feature type="domain" description="NrtR DNA-binding winged helix" evidence="1">
    <location>
        <begin position="260"/>
        <end position="320"/>
    </location>
</feature>
<dbReference type="InterPro" id="IPR036388">
    <property type="entry name" value="WH-like_DNA-bd_sf"/>
</dbReference>
<sequence>MRKGFVSPNISHTMNPIATNIRPKMQSHVHLELSTSQETATELVAVLIAVTNFSARVLTIQDGTLLPFGPLTPIHHSLQAGARAWVQQQTEQPLGYMEQLYTFVDIKRSQDSGHPVVYISYLGLVKEVDEQNLKLAAKWHDWYEYFPWEDRRTKDAEQVCQQILPKIQNWVDSAASVYLRQARQQRMNLCWGLSNYDWLEENTLLRYELMYEVGLIAESPYYDGRLPESITGKAMHNHHRRVLATAMSRLRSKLQYRPVIFELMPPEFTLYQLQQSIQALSGVELHKQNFRRLIHNQNLVEPTGKEAIPERGRPAQLYRFKENVLQESLLSGYKLPIMNN</sequence>
<name>V2USA2_9GAMM</name>
<dbReference type="PIRSF" id="PIRSF019423">
    <property type="entry name" value="NMN_biosyn"/>
    <property type="match status" value="1"/>
</dbReference>
<dbReference type="Gene3D" id="1.10.10.10">
    <property type="entry name" value="Winged helix-like DNA-binding domain superfamily/Winged helix DNA-binding domain"/>
    <property type="match status" value="1"/>
</dbReference>
<evidence type="ECO:0000313" key="3">
    <source>
        <dbReference type="Proteomes" id="UP000018418"/>
    </source>
</evidence>
<dbReference type="Proteomes" id="UP000018418">
    <property type="component" value="Unassembled WGS sequence"/>
</dbReference>
<dbReference type="AlphaFoldDB" id="V2USA2"/>
<accession>V2USA2</accession>
<comment type="caution">
    <text evidence="2">The sequence shown here is derived from an EMBL/GenBank/DDBJ whole genome shotgun (WGS) entry which is preliminary data.</text>
</comment>
<dbReference type="SUPFAM" id="SSF46785">
    <property type="entry name" value="Winged helix' DNA-binding domain"/>
    <property type="match status" value="1"/>
</dbReference>
<proteinExistence type="predicted"/>
<dbReference type="HOGENOM" id="CLU_067794_0_0_6"/>
<dbReference type="Pfam" id="PF21906">
    <property type="entry name" value="WHD_NrtR"/>
    <property type="match status" value="1"/>
</dbReference>
<dbReference type="SUPFAM" id="SSF55811">
    <property type="entry name" value="Nudix"/>
    <property type="match status" value="1"/>
</dbReference>
<evidence type="ECO:0000313" key="2">
    <source>
        <dbReference type="EMBL" id="ESK51515.1"/>
    </source>
</evidence>